<dbReference type="AlphaFoldDB" id="A0A9P5TE74"/>
<comment type="caution">
    <text evidence="1">The sequence shown here is derived from an EMBL/GenBank/DDBJ whole genome shotgun (WGS) entry which is preliminary data.</text>
</comment>
<protein>
    <submittedName>
        <fullName evidence="1">Uncharacterized protein</fullName>
    </submittedName>
</protein>
<organism evidence="1 2">
    <name type="scientific">Russula ochroleuca</name>
    <dbReference type="NCBI Taxonomy" id="152965"/>
    <lineage>
        <taxon>Eukaryota</taxon>
        <taxon>Fungi</taxon>
        <taxon>Dikarya</taxon>
        <taxon>Basidiomycota</taxon>
        <taxon>Agaricomycotina</taxon>
        <taxon>Agaricomycetes</taxon>
        <taxon>Russulales</taxon>
        <taxon>Russulaceae</taxon>
        <taxon>Russula</taxon>
    </lineage>
</organism>
<evidence type="ECO:0000313" key="1">
    <source>
        <dbReference type="EMBL" id="KAF8487116.1"/>
    </source>
</evidence>
<keyword evidence="2" id="KW-1185">Reference proteome</keyword>
<evidence type="ECO:0000313" key="2">
    <source>
        <dbReference type="Proteomes" id="UP000759537"/>
    </source>
</evidence>
<dbReference type="EMBL" id="WHVB01000001">
    <property type="protein sequence ID" value="KAF8487116.1"/>
    <property type="molecule type" value="Genomic_DNA"/>
</dbReference>
<reference evidence="1" key="2">
    <citation type="journal article" date="2020" name="Nat. Commun.">
        <title>Large-scale genome sequencing of mycorrhizal fungi provides insights into the early evolution of symbiotic traits.</title>
        <authorList>
            <person name="Miyauchi S."/>
            <person name="Kiss E."/>
            <person name="Kuo A."/>
            <person name="Drula E."/>
            <person name="Kohler A."/>
            <person name="Sanchez-Garcia M."/>
            <person name="Morin E."/>
            <person name="Andreopoulos B."/>
            <person name="Barry K.W."/>
            <person name="Bonito G."/>
            <person name="Buee M."/>
            <person name="Carver A."/>
            <person name="Chen C."/>
            <person name="Cichocki N."/>
            <person name="Clum A."/>
            <person name="Culley D."/>
            <person name="Crous P.W."/>
            <person name="Fauchery L."/>
            <person name="Girlanda M."/>
            <person name="Hayes R.D."/>
            <person name="Keri Z."/>
            <person name="LaButti K."/>
            <person name="Lipzen A."/>
            <person name="Lombard V."/>
            <person name="Magnuson J."/>
            <person name="Maillard F."/>
            <person name="Murat C."/>
            <person name="Nolan M."/>
            <person name="Ohm R.A."/>
            <person name="Pangilinan J."/>
            <person name="Pereira M.F."/>
            <person name="Perotto S."/>
            <person name="Peter M."/>
            <person name="Pfister S."/>
            <person name="Riley R."/>
            <person name="Sitrit Y."/>
            <person name="Stielow J.B."/>
            <person name="Szollosi G."/>
            <person name="Zifcakova L."/>
            <person name="Stursova M."/>
            <person name="Spatafora J.W."/>
            <person name="Tedersoo L."/>
            <person name="Vaario L.M."/>
            <person name="Yamada A."/>
            <person name="Yan M."/>
            <person name="Wang P."/>
            <person name="Xu J."/>
            <person name="Bruns T."/>
            <person name="Baldrian P."/>
            <person name="Vilgalys R."/>
            <person name="Dunand C."/>
            <person name="Henrissat B."/>
            <person name="Grigoriev I.V."/>
            <person name="Hibbett D."/>
            <person name="Nagy L.G."/>
            <person name="Martin F.M."/>
        </authorList>
    </citation>
    <scope>NUCLEOTIDE SEQUENCE</scope>
    <source>
        <strain evidence="1">Prilba</strain>
    </source>
</reference>
<reference evidence="1" key="1">
    <citation type="submission" date="2019-10" db="EMBL/GenBank/DDBJ databases">
        <authorList>
            <consortium name="DOE Joint Genome Institute"/>
            <person name="Kuo A."/>
            <person name="Miyauchi S."/>
            <person name="Kiss E."/>
            <person name="Drula E."/>
            <person name="Kohler A."/>
            <person name="Sanchez-Garcia M."/>
            <person name="Andreopoulos B."/>
            <person name="Barry K.W."/>
            <person name="Bonito G."/>
            <person name="Buee M."/>
            <person name="Carver A."/>
            <person name="Chen C."/>
            <person name="Cichocki N."/>
            <person name="Clum A."/>
            <person name="Culley D."/>
            <person name="Crous P.W."/>
            <person name="Fauchery L."/>
            <person name="Girlanda M."/>
            <person name="Hayes R."/>
            <person name="Keri Z."/>
            <person name="LaButti K."/>
            <person name="Lipzen A."/>
            <person name="Lombard V."/>
            <person name="Magnuson J."/>
            <person name="Maillard F."/>
            <person name="Morin E."/>
            <person name="Murat C."/>
            <person name="Nolan M."/>
            <person name="Ohm R."/>
            <person name="Pangilinan J."/>
            <person name="Pereira M."/>
            <person name="Perotto S."/>
            <person name="Peter M."/>
            <person name="Riley R."/>
            <person name="Sitrit Y."/>
            <person name="Stielow B."/>
            <person name="Szollosi G."/>
            <person name="Zifcakova L."/>
            <person name="Stursova M."/>
            <person name="Spatafora J.W."/>
            <person name="Tedersoo L."/>
            <person name="Vaario L.-M."/>
            <person name="Yamada A."/>
            <person name="Yan M."/>
            <person name="Wang P."/>
            <person name="Xu J."/>
            <person name="Bruns T."/>
            <person name="Baldrian P."/>
            <person name="Vilgalys R."/>
            <person name="Henrissat B."/>
            <person name="Grigoriev I.V."/>
            <person name="Hibbett D."/>
            <person name="Nagy L.G."/>
            <person name="Martin F.M."/>
        </authorList>
    </citation>
    <scope>NUCLEOTIDE SEQUENCE</scope>
    <source>
        <strain evidence="1">Prilba</strain>
    </source>
</reference>
<accession>A0A9P5TE74</accession>
<name>A0A9P5TE74_9AGAM</name>
<sequence>MKRTGMNVKWSNRWHHQVAVETPNVRSVRRLILTHANSSGPWLTMSSFYYNYRRKRRGMCQKVILCLLMQGLLFWKDLGNKRGKVDPLSFVSHIFPPDHGHNGPRGSMALAQGCLLKEVADQVTFEITALLPDGLYCTVAPEVRIRAVALDVSQELVRVSRASFSVGSEARSARFPTEPRRTIRPPIKFICKNWSGRYPFAAWISTPPNPALRAAFRIAEAYSRTYTSLPQSARVARVAVGMCYRRLYWLLGVGLGWARRAGIRLLLEGHLGTRCTRARRAGGR</sequence>
<dbReference type="Proteomes" id="UP000759537">
    <property type="component" value="Unassembled WGS sequence"/>
</dbReference>
<proteinExistence type="predicted"/>
<gene>
    <name evidence="1" type="ORF">DFH94DRAFT_703129</name>
</gene>